<organism evidence="2 3">
    <name type="scientific">Nocardiopsis mangrovi</name>
    <dbReference type="NCBI Taxonomy" id="1179818"/>
    <lineage>
        <taxon>Bacteria</taxon>
        <taxon>Bacillati</taxon>
        <taxon>Actinomycetota</taxon>
        <taxon>Actinomycetes</taxon>
        <taxon>Streptosporangiales</taxon>
        <taxon>Nocardiopsidaceae</taxon>
        <taxon>Nocardiopsis</taxon>
    </lineage>
</organism>
<keyword evidence="3" id="KW-1185">Reference proteome</keyword>
<evidence type="ECO:0000256" key="1">
    <source>
        <dbReference type="SAM" id="MobiDB-lite"/>
    </source>
</evidence>
<sequence length="68" mass="7530">MSISSINEPQPVGEDVEDVDERTPALPQQLVGRARVEPEPAGEQRRDLAPGVRVGQRRGRCADRIRGR</sequence>
<feature type="compositionally biased region" description="Basic and acidic residues" evidence="1">
    <location>
        <begin position="34"/>
        <end position="48"/>
    </location>
</feature>
<proteinExistence type="predicted"/>
<accession>A0ABV9DVK2</accession>
<reference evidence="3" key="1">
    <citation type="journal article" date="2019" name="Int. J. Syst. Evol. Microbiol.">
        <title>The Global Catalogue of Microorganisms (GCM) 10K type strain sequencing project: providing services to taxonomists for standard genome sequencing and annotation.</title>
        <authorList>
            <consortium name="The Broad Institute Genomics Platform"/>
            <consortium name="The Broad Institute Genome Sequencing Center for Infectious Disease"/>
            <person name="Wu L."/>
            <person name="Ma J."/>
        </authorList>
    </citation>
    <scope>NUCLEOTIDE SEQUENCE [LARGE SCALE GENOMIC DNA]</scope>
    <source>
        <strain evidence="3">XZYJ18</strain>
    </source>
</reference>
<protein>
    <submittedName>
        <fullName evidence="2">Uncharacterized protein</fullName>
    </submittedName>
</protein>
<gene>
    <name evidence="2" type="ORF">ACFO4E_11290</name>
</gene>
<dbReference type="Proteomes" id="UP001595923">
    <property type="component" value="Unassembled WGS sequence"/>
</dbReference>
<evidence type="ECO:0000313" key="3">
    <source>
        <dbReference type="Proteomes" id="UP001595923"/>
    </source>
</evidence>
<name>A0ABV9DVK2_9ACTN</name>
<dbReference type="RefSeq" id="WP_378573658.1">
    <property type="nucleotide sequence ID" value="NZ_JBHSFQ010000008.1"/>
</dbReference>
<comment type="caution">
    <text evidence="2">The sequence shown here is derived from an EMBL/GenBank/DDBJ whole genome shotgun (WGS) entry which is preliminary data.</text>
</comment>
<feature type="region of interest" description="Disordered" evidence="1">
    <location>
        <begin position="1"/>
        <end position="68"/>
    </location>
</feature>
<evidence type="ECO:0000313" key="2">
    <source>
        <dbReference type="EMBL" id="MFC4562437.1"/>
    </source>
</evidence>
<dbReference type="EMBL" id="JBHSFQ010000008">
    <property type="protein sequence ID" value="MFC4562437.1"/>
    <property type="molecule type" value="Genomic_DNA"/>
</dbReference>